<keyword evidence="1" id="KW-0812">Transmembrane</keyword>
<keyword evidence="1" id="KW-1133">Transmembrane helix</keyword>
<evidence type="ECO:0000313" key="3">
    <source>
        <dbReference type="Proteomes" id="UP000076078"/>
    </source>
</evidence>
<organism evidence="2 3">
    <name type="scientific">Tieghemostelium lacteum</name>
    <name type="common">Slime mold</name>
    <name type="synonym">Dictyostelium lacteum</name>
    <dbReference type="NCBI Taxonomy" id="361077"/>
    <lineage>
        <taxon>Eukaryota</taxon>
        <taxon>Amoebozoa</taxon>
        <taxon>Evosea</taxon>
        <taxon>Eumycetozoa</taxon>
        <taxon>Dictyostelia</taxon>
        <taxon>Dictyosteliales</taxon>
        <taxon>Raperosteliaceae</taxon>
        <taxon>Tieghemostelium</taxon>
    </lineage>
</organism>
<accession>A0A151Z811</accession>
<feature type="transmembrane region" description="Helical" evidence="1">
    <location>
        <begin position="34"/>
        <end position="52"/>
    </location>
</feature>
<comment type="caution">
    <text evidence="2">The sequence shown here is derived from an EMBL/GenBank/DDBJ whole genome shotgun (WGS) entry which is preliminary data.</text>
</comment>
<dbReference type="EMBL" id="LODT01000037">
    <property type="protein sequence ID" value="KYQ90092.1"/>
    <property type="molecule type" value="Genomic_DNA"/>
</dbReference>
<feature type="transmembrane region" description="Helical" evidence="1">
    <location>
        <begin position="258"/>
        <end position="279"/>
    </location>
</feature>
<evidence type="ECO:0008006" key="4">
    <source>
        <dbReference type="Google" id="ProtNLM"/>
    </source>
</evidence>
<sequence>MERSRSCMTTTITKLKGLPDQDLISAKKALLEKIRYATLFIILILIVAIFYAKNNENRLTFNLNVKESIVPLPNVTFCLNSCASCEIQTFTIVNNYKDSNVYCAQPDLKKCIFKGPETVTNDGTCFNIGSENFNIQTFQEYWLVSIFVQFNEEYPQINFKILQESTNAETSFPLLLHSVNNLFFSKSVYQDKTGEQEVTFSPFFQSVITTADPCSNDPNKKCGTLTLAIRVSSMIVPYTVEETNSGLAQRTITDVSSIFSIAAMAITIFFSVFLSRMIFDQQTAWVDHSVRESIIYHINTYPRTKKRLLKSQTNME</sequence>
<dbReference type="InParanoid" id="A0A151Z811"/>
<protein>
    <recommendedName>
        <fullName evidence="4">Transmembrane protein</fullName>
    </recommendedName>
</protein>
<dbReference type="Proteomes" id="UP000076078">
    <property type="component" value="Unassembled WGS sequence"/>
</dbReference>
<evidence type="ECO:0000256" key="1">
    <source>
        <dbReference type="SAM" id="Phobius"/>
    </source>
</evidence>
<name>A0A151Z811_TIELA</name>
<evidence type="ECO:0000313" key="2">
    <source>
        <dbReference type="EMBL" id="KYQ90092.1"/>
    </source>
</evidence>
<dbReference type="AlphaFoldDB" id="A0A151Z811"/>
<gene>
    <name evidence="2" type="ORF">DLAC_08677</name>
</gene>
<keyword evidence="1" id="KW-0472">Membrane</keyword>
<reference evidence="2 3" key="1">
    <citation type="submission" date="2015-12" db="EMBL/GenBank/DDBJ databases">
        <title>Dictyostelia acquired genes for synthesis and detection of signals that induce cell-type specialization by lateral gene transfer from prokaryotes.</title>
        <authorList>
            <person name="Gloeckner G."/>
            <person name="Schaap P."/>
        </authorList>
    </citation>
    <scope>NUCLEOTIDE SEQUENCE [LARGE SCALE GENOMIC DNA]</scope>
    <source>
        <strain evidence="2 3">TK</strain>
    </source>
</reference>
<proteinExistence type="predicted"/>
<keyword evidence="3" id="KW-1185">Reference proteome</keyword>